<dbReference type="InterPro" id="IPR008727">
    <property type="entry name" value="PAAR_motif"/>
</dbReference>
<dbReference type="Pfam" id="PF05488">
    <property type="entry name" value="PAAR_motif"/>
    <property type="match status" value="1"/>
</dbReference>
<proteinExistence type="predicted"/>
<dbReference type="EMBL" id="JAJUBC010000054">
    <property type="protein sequence ID" value="MDD1796348.1"/>
    <property type="molecule type" value="Genomic_DNA"/>
</dbReference>
<dbReference type="Proteomes" id="UP001149400">
    <property type="component" value="Unassembled WGS sequence"/>
</dbReference>
<gene>
    <name evidence="1" type="ORF">LRP50_24820</name>
</gene>
<keyword evidence="2" id="KW-1185">Reference proteome</keyword>
<dbReference type="CDD" id="cd14743">
    <property type="entry name" value="PAAR_CT_1"/>
    <property type="match status" value="1"/>
</dbReference>
<name>A0ABT5R7V3_9GAMM</name>
<protein>
    <submittedName>
        <fullName evidence="1">PAAR domain-containing protein</fullName>
    </submittedName>
</protein>
<reference evidence="1" key="1">
    <citation type="submission" date="2021-12" db="EMBL/GenBank/DDBJ databases">
        <title>Enterovibrio ZSDZ35 sp. nov. and Enterovibrio ZSDZ42 sp. nov., isolated from coastal seawater in Qingdao.</title>
        <authorList>
            <person name="Zhang P."/>
        </authorList>
    </citation>
    <scope>NUCLEOTIDE SEQUENCE</scope>
    <source>
        <strain evidence="1">ZSDZ42</strain>
    </source>
</reference>
<accession>A0ABT5R7V3</accession>
<comment type="caution">
    <text evidence="1">The sequence shown here is derived from an EMBL/GenBank/DDBJ whole genome shotgun (WGS) entry which is preliminary data.</text>
</comment>
<evidence type="ECO:0000313" key="1">
    <source>
        <dbReference type="EMBL" id="MDD1796348.1"/>
    </source>
</evidence>
<dbReference type="Gene3D" id="2.60.200.60">
    <property type="match status" value="2"/>
</dbReference>
<sequence>MLKPIARIDDKHDCPNPDHCGASPNVIVSGTVHICEGKPIATVGDKLSCGGVITSGSAYAKIDGKSVAVLGSDTSCGGKIITGAQNGKA</sequence>
<dbReference type="RefSeq" id="WP_274167078.1">
    <property type="nucleotide sequence ID" value="NZ_JAJUBC010000054.1"/>
</dbReference>
<organism evidence="1 2">
    <name type="scientific">Enterovibrio gelatinilyticus</name>
    <dbReference type="NCBI Taxonomy" id="2899819"/>
    <lineage>
        <taxon>Bacteria</taxon>
        <taxon>Pseudomonadati</taxon>
        <taxon>Pseudomonadota</taxon>
        <taxon>Gammaproteobacteria</taxon>
        <taxon>Vibrionales</taxon>
        <taxon>Vibrionaceae</taxon>
        <taxon>Enterovibrio</taxon>
    </lineage>
</organism>
<evidence type="ECO:0000313" key="2">
    <source>
        <dbReference type="Proteomes" id="UP001149400"/>
    </source>
</evidence>